<feature type="chain" id="PRO_5046420615" description="Peptidoglycan binding-like domain-containing protein" evidence="1">
    <location>
        <begin position="31"/>
        <end position="135"/>
    </location>
</feature>
<gene>
    <name evidence="3" type="ORF">Snoj_18340</name>
</gene>
<name>A0ABQ3SIE2_9ACTN</name>
<proteinExistence type="predicted"/>
<dbReference type="InterPro" id="IPR002477">
    <property type="entry name" value="Peptidoglycan-bd-like"/>
</dbReference>
<protein>
    <recommendedName>
        <fullName evidence="2">Peptidoglycan binding-like domain-containing protein</fullName>
    </recommendedName>
</protein>
<evidence type="ECO:0000259" key="2">
    <source>
        <dbReference type="Pfam" id="PF01471"/>
    </source>
</evidence>
<feature type="signal peptide" evidence="1">
    <location>
        <begin position="1"/>
        <end position="30"/>
    </location>
</feature>
<dbReference type="EMBL" id="BNEC01000003">
    <property type="protein sequence ID" value="GHI67916.1"/>
    <property type="molecule type" value="Genomic_DNA"/>
</dbReference>
<dbReference type="Proteomes" id="UP000613974">
    <property type="component" value="Unassembled WGS sequence"/>
</dbReference>
<keyword evidence="4" id="KW-1185">Reference proteome</keyword>
<accession>A0ABQ3SIE2</accession>
<evidence type="ECO:0000256" key="1">
    <source>
        <dbReference type="SAM" id="SignalP"/>
    </source>
</evidence>
<reference evidence="4" key="1">
    <citation type="submission" date="2023-07" db="EMBL/GenBank/DDBJ databases">
        <title>Whole genome shotgun sequence of Streptomyces nojiriensis NBRC 13794.</title>
        <authorList>
            <person name="Komaki H."/>
            <person name="Tamura T."/>
        </authorList>
    </citation>
    <scope>NUCLEOTIDE SEQUENCE [LARGE SCALE GENOMIC DNA]</scope>
    <source>
        <strain evidence="4">NBRC 13794</strain>
    </source>
</reference>
<dbReference type="InterPro" id="IPR036366">
    <property type="entry name" value="PGBDSf"/>
</dbReference>
<dbReference type="Gene3D" id="1.10.101.10">
    <property type="entry name" value="PGBD-like superfamily/PGBD"/>
    <property type="match status" value="1"/>
</dbReference>
<dbReference type="Pfam" id="PF01471">
    <property type="entry name" value="PG_binding_1"/>
    <property type="match status" value="1"/>
</dbReference>
<feature type="domain" description="Peptidoglycan binding-like" evidence="2">
    <location>
        <begin position="66"/>
        <end position="108"/>
    </location>
</feature>
<sequence>MSKKSTSRIAVVTAAAALLTGVMTGGSASASTTAPYIGNGYTNNTHAVWCVQRMINYAIDRGRYWGVDKVAEDGAWGPKTRQAVVDVQKGTGGSLQADGIVGPMTGDMLMFEGDPYYSGGGAGNGYCHTYLPTTY</sequence>
<evidence type="ECO:0000313" key="3">
    <source>
        <dbReference type="EMBL" id="GHI67916.1"/>
    </source>
</evidence>
<organism evidence="3 4">
    <name type="scientific">Streptomyces nojiriensis</name>
    <dbReference type="NCBI Taxonomy" id="66374"/>
    <lineage>
        <taxon>Bacteria</taxon>
        <taxon>Bacillati</taxon>
        <taxon>Actinomycetota</taxon>
        <taxon>Actinomycetes</taxon>
        <taxon>Kitasatosporales</taxon>
        <taxon>Streptomycetaceae</taxon>
        <taxon>Streptomyces</taxon>
    </lineage>
</organism>
<dbReference type="InterPro" id="IPR036365">
    <property type="entry name" value="PGBD-like_sf"/>
</dbReference>
<dbReference type="SUPFAM" id="SSF47090">
    <property type="entry name" value="PGBD-like"/>
    <property type="match status" value="1"/>
</dbReference>
<evidence type="ECO:0000313" key="4">
    <source>
        <dbReference type="Proteomes" id="UP000613974"/>
    </source>
</evidence>
<dbReference type="RefSeq" id="WP_189745362.1">
    <property type="nucleotide sequence ID" value="NZ_BMRL01000017.1"/>
</dbReference>
<keyword evidence="1" id="KW-0732">Signal</keyword>
<dbReference type="GeneID" id="95594228"/>
<comment type="caution">
    <text evidence="3">The sequence shown here is derived from an EMBL/GenBank/DDBJ whole genome shotgun (WGS) entry which is preliminary data.</text>
</comment>